<dbReference type="InterPro" id="IPR050763">
    <property type="entry name" value="ABC_transporter_ATP-binding"/>
</dbReference>
<gene>
    <name evidence="5" type="ORF">GCM10017781_14640</name>
</gene>
<feature type="domain" description="ABC transporter" evidence="4">
    <location>
        <begin position="7"/>
        <end position="230"/>
    </location>
</feature>
<sequence length="303" mass="31733">MGMTNAIELTGVDKTFGKVTALRGLTLDIRAGELTALLGPNGAGKTTAISLMLGLGAPTAGQVRVLGGNPRQDDVRRRIGSMPQESALPPALTVREAVELFARFYPAPLGTAQALALADLGSVAGRRAGALSGGQKRRLAFALAVVGNPQVLLIDEPTTGMDAQSRQAFWAAVTDLKDAGRTILLTTHYLEEAERAADRVVVMNAGAVLADGTPEQLRSQAGGARVRFTSDLVLAELRRLPGVDTADVDAHGHADLRTRMPEALLTALVQQGTPFTELEVSRASLEDAFLSLTAAQAPKDVIA</sequence>
<dbReference type="SUPFAM" id="SSF52540">
    <property type="entry name" value="P-loop containing nucleoside triphosphate hydrolases"/>
    <property type="match status" value="1"/>
</dbReference>
<keyword evidence="3 5" id="KW-0067">ATP-binding</keyword>
<dbReference type="PANTHER" id="PTHR42711">
    <property type="entry name" value="ABC TRANSPORTER ATP-BINDING PROTEIN"/>
    <property type="match status" value="1"/>
</dbReference>
<dbReference type="InterPro" id="IPR017871">
    <property type="entry name" value="ABC_transporter-like_CS"/>
</dbReference>
<dbReference type="Pfam" id="PF13732">
    <property type="entry name" value="DrrA1-3_C"/>
    <property type="match status" value="1"/>
</dbReference>
<dbReference type="EMBL" id="BNAJ01000003">
    <property type="protein sequence ID" value="GHF39194.1"/>
    <property type="molecule type" value="Genomic_DNA"/>
</dbReference>
<keyword evidence="1" id="KW-0813">Transport</keyword>
<dbReference type="Proteomes" id="UP000619376">
    <property type="component" value="Unassembled WGS sequence"/>
</dbReference>
<dbReference type="InterPro" id="IPR025302">
    <property type="entry name" value="DrrA1/2-like_C"/>
</dbReference>
<comment type="caution">
    <text evidence="5">The sequence shown here is derived from an EMBL/GenBank/DDBJ whole genome shotgun (WGS) entry which is preliminary data.</text>
</comment>
<evidence type="ECO:0000313" key="6">
    <source>
        <dbReference type="Proteomes" id="UP000619376"/>
    </source>
</evidence>
<name>A0ABQ3JQK2_9DEIO</name>
<evidence type="ECO:0000259" key="4">
    <source>
        <dbReference type="PROSITE" id="PS50893"/>
    </source>
</evidence>
<evidence type="ECO:0000256" key="1">
    <source>
        <dbReference type="ARBA" id="ARBA00022448"/>
    </source>
</evidence>
<proteinExistence type="predicted"/>
<dbReference type="PROSITE" id="PS50893">
    <property type="entry name" value="ABC_TRANSPORTER_2"/>
    <property type="match status" value="1"/>
</dbReference>
<dbReference type="InterPro" id="IPR003439">
    <property type="entry name" value="ABC_transporter-like_ATP-bd"/>
</dbReference>
<dbReference type="SMART" id="SM00382">
    <property type="entry name" value="AAA"/>
    <property type="match status" value="1"/>
</dbReference>
<evidence type="ECO:0000256" key="3">
    <source>
        <dbReference type="ARBA" id="ARBA00022840"/>
    </source>
</evidence>
<accession>A0ABQ3JQK2</accession>
<protein>
    <submittedName>
        <fullName evidence="5">ABC transporter ATP-binding protein</fullName>
    </submittedName>
</protein>
<dbReference type="PROSITE" id="PS00211">
    <property type="entry name" value="ABC_TRANSPORTER_1"/>
    <property type="match status" value="1"/>
</dbReference>
<evidence type="ECO:0000256" key="2">
    <source>
        <dbReference type="ARBA" id="ARBA00022741"/>
    </source>
</evidence>
<dbReference type="CDD" id="cd03230">
    <property type="entry name" value="ABC_DR_subfamily_A"/>
    <property type="match status" value="1"/>
</dbReference>
<dbReference type="PANTHER" id="PTHR42711:SF17">
    <property type="entry name" value="ABC TRANSPORTER ATP-BINDING PROTEIN"/>
    <property type="match status" value="1"/>
</dbReference>
<reference evidence="6" key="1">
    <citation type="journal article" date="2019" name="Int. J. Syst. Evol. Microbiol.">
        <title>The Global Catalogue of Microorganisms (GCM) 10K type strain sequencing project: providing services to taxonomists for standard genome sequencing and annotation.</title>
        <authorList>
            <consortium name="The Broad Institute Genomics Platform"/>
            <consortium name="The Broad Institute Genome Sequencing Center for Infectious Disease"/>
            <person name="Wu L."/>
            <person name="Ma J."/>
        </authorList>
    </citation>
    <scope>NUCLEOTIDE SEQUENCE [LARGE SCALE GENOMIC DNA]</scope>
    <source>
        <strain evidence="6">CGMCC 1.18437</strain>
    </source>
</reference>
<dbReference type="GO" id="GO:0005524">
    <property type="term" value="F:ATP binding"/>
    <property type="evidence" value="ECO:0007669"/>
    <property type="project" value="UniProtKB-KW"/>
</dbReference>
<evidence type="ECO:0000313" key="5">
    <source>
        <dbReference type="EMBL" id="GHF39194.1"/>
    </source>
</evidence>
<dbReference type="InterPro" id="IPR003593">
    <property type="entry name" value="AAA+_ATPase"/>
</dbReference>
<dbReference type="Gene3D" id="3.40.50.300">
    <property type="entry name" value="P-loop containing nucleotide triphosphate hydrolases"/>
    <property type="match status" value="1"/>
</dbReference>
<keyword evidence="6" id="KW-1185">Reference proteome</keyword>
<organism evidence="5 6">
    <name type="scientific">Deinococcus metalli</name>
    <dbReference type="NCBI Taxonomy" id="1141878"/>
    <lineage>
        <taxon>Bacteria</taxon>
        <taxon>Thermotogati</taxon>
        <taxon>Deinococcota</taxon>
        <taxon>Deinococci</taxon>
        <taxon>Deinococcales</taxon>
        <taxon>Deinococcaceae</taxon>
        <taxon>Deinococcus</taxon>
    </lineage>
</organism>
<dbReference type="InterPro" id="IPR027417">
    <property type="entry name" value="P-loop_NTPase"/>
</dbReference>
<dbReference type="Pfam" id="PF00005">
    <property type="entry name" value="ABC_tran"/>
    <property type="match status" value="1"/>
</dbReference>
<keyword evidence="2" id="KW-0547">Nucleotide-binding</keyword>